<dbReference type="Gene3D" id="3.40.140.80">
    <property type="match status" value="1"/>
</dbReference>
<dbReference type="Proteomes" id="UP000631034">
    <property type="component" value="Unassembled WGS sequence"/>
</dbReference>
<sequence>MIRARTLQANTGAGAGAGAGCVSGPASGPATAPRPPLAIVAGGGDLPRRVMEACRRDGRDFLLVGIEGHADPQDWEATVPQMWIRLPRALSALDDLRTRGIATICLAGCVRRPSVAELLRLIPDRRTAAFLMRAARHALGDDSLLRAVVRELETEGFTIEASHEVIGSVLAPEGVLGSVAPDDVALRDLRFAFRLAKAMGELDVGQGAIVQQGIPLAVEAVEGTDAMLARAGDLAREGPGGVLVKTRKPGQDTRVDLPAVGVTTVVNARAAGLRGIGLEAGGTLVIDLDRMVRKADELGLFVVGLGPDDIGIGSDSVTDIDTGTTGGESNGND</sequence>
<dbReference type="PROSITE" id="PS51257">
    <property type="entry name" value="PROKAR_LIPOPROTEIN"/>
    <property type="match status" value="1"/>
</dbReference>
<keyword evidence="4" id="KW-0378">Hydrolase</keyword>
<dbReference type="InterPro" id="IPR043167">
    <property type="entry name" value="LpxI_C_sf"/>
</dbReference>
<evidence type="ECO:0000259" key="3">
    <source>
        <dbReference type="Pfam" id="PF17930"/>
    </source>
</evidence>
<dbReference type="GO" id="GO:0016787">
    <property type="term" value="F:hydrolase activity"/>
    <property type="evidence" value="ECO:0007669"/>
    <property type="project" value="UniProtKB-KW"/>
</dbReference>
<protein>
    <submittedName>
        <fullName evidence="4">UDP-2,3-diacylglucosamine diphosphatase LpxI</fullName>
        <ecNumber evidence="4">3.6.1.54</ecNumber>
    </submittedName>
</protein>
<dbReference type="PANTHER" id="PTHR39962">
    <property type="entry name" value="BLL4848 PROTEIN"/>
    <property type="match status" value="1"/>
</dbReference>
<dbReference type="EC" id="3.6.1.54" evidence="4"/>
<feature type="region of interest" description="Disordered" evidence="1">
    <location>
        <begin position="314"/>
        <end position="333"/>
    </location>
</feature>
<dbReference type="InterPro" id="IPR010415">
    <property type="entry name" value="LpxI_C"/>
</dbReference>
<feature type="domain" description="LpxI N-terminal" evidence="3">
    <location>
        <begin position="37"/>
        <end position="167"/>
    </location>
</feature>
<evidence type="ECO:0000259" key="2">
    <source>
        <dbReference type="Pfam" id="PF06230"/>
    </source>
</evidence>
<comment type="caution">
    <text evidence="4">The sequence shown here is derived from an EMBL/GenBank/DDBJ whole genome shotgun (WGS) entry which is preliminary data.</text>
</comment>
<dbReference type="PANTHER" id="PTHR39962:SF1">
    <property type="entry name" value="LPXI FAMILY PROTEIN"/>
    <property type="match status" value="1"/>
</dbReference>
<name>A0A8J6YWD7_9PROT</name>
<evidence type="ECO:0000313" key="5">
    <source>
        <dbReference type="Proteomes" id="UP000631034"/>
    </source>
</evidence>
<gene>
    <name evidence="4" type="primary">lpxI</name>
    <name evidence="4" type="ORF">IHV25_04530</name>
</gene>
<dbReference type="AlphaFoldDB" id="A0A8J6YWD7"/>
<dbReference type="Pfam" id="PF17930">
    <property type="entry name" value="LpxI_N"/>
    <property type="match status" value="1"/>
</dbReference>
<reference evidence="4" key="1">
    <citation type="submission" date="2020-10" db="EMBL/GenBank/DDBJ databases">
        <title>Genome sequence of the unusual species of purple photosynthetic bacteria, Phaeovibrio sulfidiphilus DSM 23193, type strain.</title>
        <authorList>
            <person name="Kyndt J.A."/>
            <person name="Meyer T.E."/>
        </authorList>
    </citation>
    <scope>NUCLEOTIDE SEQUENCE</scope>
    <source>
        <strain evidence="4">DSM 23193</strain>
    </source>
</reference>
<evidence type="ECO:0000256" key="1">
    <source>
        <dbReference type="SAM" id="MobiDB-lite"/>
    </source>
</evidence>
<evidence type="ECO:0000313" key="4">
    <source>
        <dbReference type="EMBL" id="MBE1236912.1"/>
    </source>
</evidence>
<dbReference type="InterPro" id="IPR041255">
    <property type="entry name" value="LpxI_N"/>
</dbReference>
<dbReference type="EMBL" id="JACZHT010000002">
    <property type="protein sequence ID" value="MBE1236912.1"/>
    <property type="molecule type" value="Genomic_DNA"/>
</dbReference>
<dbReference type="Gene3D" id="3.40.50.20">
    <property type="match status" value="1"/>
</dbReference>
<accession>A0A8J6YWD7</accession>
<organism evidence="4 5">
    <name type="scientific">Phaeovibrio sulfidiphilus</name>
    <dbReference type="NCBI Taxonomy" id="1220600"/>
    <lineage>
        <taxon>Bacteria</taxon>
        <taxon>Pseudomonadati</taxon>
        <taxon>Pseudomonadota</taxon>
        <taxon>Alphaproteobacteria</taxon>
        <taxon>Rhodospirillales</taxon>
        <taxon>Rhodospirillaceae</taxon>
        <taxon>Phaeovibrio</taxon>
    </lineage>
</organism>
<proteinExistence type="predicted"/>
<feature type="compositionally biased region" description="Gly residues" evidence="1">
    <location>
        <begin position="324"/>
        <end position="333"/>
    </location>
</feature>
<keyword evidence="5" id="KW-1185">Reference proteome</keyword>
<feature type="domain" description="LpxI C-terminal" evidence="2">
    <location>
        <begin position="172"/>
        <end position="303"/>
    </location>
</feature>
<dbReference type="InterPro" id="IPR053174">
    <property type="entry name" value="LpxI"/>
</dbReference>
<dbReference type="RefSeq" id="WP_192533911.1">
    <property type="nucleotide sequence ID" value="NZ_JACZHT010000002.1"/>
</dbReference>
<dbReference type="Pfam" id="PF06230">
    <property type="entry name" value="LpxI_C"/>
    <property type="match status" value="1"/>
</dbReference>